<gene>
    <name evidence="3" type="ORF">K6978_03095</name>
</gene>
<keyword evidence="1" id="KW-0812">Transmembrane</keyword>
<dbReference type="EMBL" id="CP082214">
    <property type="protein sequence ID" value="WDM72198.1"/>
    <property type="molecule type" value="Genomic_DNA"/>
</dbReference>
<feature type="transmembrane region" description="Helical" evidence="1">
    <location>
        <begin position="15"/>
        <end position="33"/>
    </location>
</feature>
<name>A0ABY7YE92_9XANT</name>
<dbReference type="CDD" id="cd07385">
    <property type="entry name" value="MPP_YkuE_C"/>
    <property type="match status" value="1"/>
</dbReference>
<reference evidence="3 4" key="1">
    <citation type="submission" date="2021-08" db="EMBL/GenBank/DDBJ databases">
        <title>Genome sequences of Xanthomonas cucurbitae isolates from 5 Midwestern US states.</title>
        <authorList>
            <person name="Hind S.R."/>
        </authorList>
    </citation>
    <scope>NUCLEOTIDE SEQUENCE [LARGE SCALE GENOMIC DNA]</scope>
    <source>
        <strain evidence="3 4">OH_261</strain>
    </source>
</reference>
<feature type="transmembrane region" description="Helical" evidence="1">
    <location>
        <begin position="116"/>
        <end position="136"/>
    </location>
</feature>
<accession>A0ABY7YE92</accession>
<proteinExistence type="predicted"/>
<dbReference type="RefSeq" id="WP_208800452.1">
    <property type="nucleotide sequence ID" value="NZ_CP033326.1"/>
</dbReference>
<dbReference type="PANTHER" id="PTHR31302:SF0">
    <property type="entry name" value="TRANSMEMBRANE PROTEIN WITH METALLOPHOSPHOESTERASE DOMAIN"/>
    <property type="match status" value="1"/>
</dbReference>
<organism evidence="3 4">
    <name type="scientific">Xanthomonas cucurbitae</name>
    <dbReference type="NCBI Taxonomy" id="56453"/>
    <lineage>
        <taxon>Bacteria</taxon>
        <taxon>Pseudomonadati</taxon>
        <taxon>Pseudomonadota</taxon>
        <taxon>Gammaproteobacteria</taxon>
        <taxon>Lysobacterales</taxon>
        <taxon>Lysobacteraceae</taxon>
        <taxon>Xanthomonas</taxon>
    </lineage>
</organism>
<keyword evidence="1" id="KW-1133">Transmembrane helix</keyword>
<dbReference type="InterPro" id="IPR029052">
    <property type="entry name" value="Metallo-depent_PP-like"/>
</dbReference>
<evidence type="ECO:0000256" key="1">
    <source>
        <dbReference type="SAM" id="Phobius"/>
    </source>
</evidence>
<dbReference type="Pfam" id="PF00149">
    <property type="entry name" value="Metallophos"/>
    <property type="match status" value="1"/>
</dbReference>
<keyword evidence="1" id="KW-0472">Membrane</keyword>
<protein>
    <submittedName>
        <fullName evidence="3">Metallophosphoesterase</fullName>
    </submittedName>
</protein>
<evidence type="ECO:0000313" key="3">
    <source>
        <dbReference type="EMBL" id="WDM72198.1"/>
    </source>
</evidence>
<dbReference type="Gene3D" id="3.60.21.10">
    <property type="match status" value="1"/>
</dbReference>
<feature type="transmembrane region" description="Helical" evidence="1">
    <location>
        <begin position="40"/>
        <end position="58"/>
    </location>
</feature>
<feature type="transmembrane region" description="Helical" evidence="1">
    <location>
        <begin position="78"/>
        <end position="104"/>
    </location>
</feature>
<dbReference type="Proteomes" id="UP001214201">
    <property type="component" value="Chromosome"/>
</dbReference>
<evidence type="ECO:0000313" key="4">
    <source>
        <dbReference type="Proteomes" id="UP001214201"/>
    </source>
</evidence>
<dbReference type="PANTHER" id="PTHR31302">
    <property type="entry name" value="TRANSMEMBRANE PROTEIN WITH METALLOPHOSPHOESTERASE DOMAIN-RELATED"/>
    <property type="match status" value="1"/>
</dbReference>
<sequence length="385" mass="42095">MACAILRLQPTKPPMFHIVFALPSIYVIGRFLWPLPWSPALKLAVAAALLLASQYHLYCRLSSGSVFSPEMPRSLVIFFNWAFAAILLLALLQPLLDLVALAGWLRRHPLTVPAGLRYAIGLGACVLAAVGVHQAIRVPAVKQVEIRIRNLPPQFDGYTLLQLTDLHISRLFDASWAQEVVKRGNRLQTDLIVVTGDVIDGSIEHRRQDVEPLRALHARDGVYFIPGNHEYFFEATAWTRYLSTLGMIPLENSHTVLRRGDAALIIAGVTDLSAPEAGLPPPDLHAALHGAPPHTPIVLLDHQPRQARQAAAQGVDVQLSGHTHGGLILGVDRLFALANAGFVSGLYEVAGMQLYVNNGTALWPGLALRLGRPSELTRITLRRAP</sequence>
<dbReference type="InterPro" id="IPR051158">
    <property type="entry name" value="Metallophosphoesterase_sf"/>
</dbReference>
<keyword evidence="4" id="KW-1185">Reference proteome</keyword>
<dbReference type="InterPro" id="IPR004843">
    <property type="entry name" value="Calcineurin-like_PHP"/>
</dbReference>
<evidence type="ECO:0000259" key="2">
    <source>
        <dbReference type="Pfam" id="PF00149"/>
    </source>
</evidence>
<feature type="domain" description="Calcineurin-like phosphoesterase" evidence="2">
    <location>
        <begin position="159"/>
        <end position="325"/>
    </location>
</feature>
<dbReference type="SUPFAM" id="SSF56300">
    <property type="entry name" value="Metallo-dependent phosphatases"/>
    <property type="match status" value="1"/>
</dbReference>